<dbReference type="SMART" id="SM00044">
    <property type="entry name" value="CYCc"/>
    <property type="match status" value="1"/>
</dbReference>
<dbReference type="GO" id="GO:0035556">
    <property type="term" value="P:intracellular signal transduction"/>
    <property type="evidence" value="ECO:0007669"/>
    <property type="project" value="InterPro"/>
</dbReference>
<evidence type="ECO:0000256" key="4">
    <source>
        <dbReference type="ARBA" id="ARBA00022989"/>
    </source>
</evidence>
<feature type="chain" id="PRO_5040364974" evidence="9">
    <location>
        <begin position="31"/>
        <end position="1465"/>
    </location>
</feature>
<dbReference type="GO" id="GO:0004930">
    <property type="term" value="F:G protein-coupled receptor activity"/>
    <property type="evidence" value="ECO:0007669"/>
    <property type="project" value="InterPro"/>
</dbReference>
<feature type="compositionally biased region" description="Basic and acidic residues" evidence="7">
    <location>
        <begin position="1320"/>
        <end position="1331"/>
    </location>
</feature>
<keyword evidence="13" id="KW-1185">Reference proteome</keyword>
<keyword evidence="12" id="KW-0675">Receptor</keyword>
<dbReference type="PROSITE" id="PS50125">
    <property type="entry name" value="GUANYLATE_CYCLASE_2"/>
    <property type="match status" value="1"/>
</dbReference>
<dbReference type="PROSITE" id="PS50259">
    <property type="entry name" value="G_PROTEIN_RECEP_F3_4"/>
    <property type="match status" value="1"/>
</dbReference>
<feature type="domain" description="Guanylate cyclase" evidence="10">
    <location>
        <begin position="814"/>
        <end position="949"/>
    </location>
</feature>
<dbReference type="InterPro" id="IPR036971">
    <property type="entry name" value="PDEase_catalytic_dom_sf"/>
</dbReference>
<dbReference type="SUPFAM" id="SSF55073">
    <property type="entry name" value="Nucleotide cyclase"/>
    <property type="match status" value="1"/>
</dbReference>
<dbReference type="InterPro" id="IPR050401">
    <property type="entry name" value="Cyclic_nucleotide_synthase"/>
</dbReference>
<dbReference type="Gene3D" id="3.30.70.1230">
    <property type="entry name" value="Nucleotide cyclase"/>
    <property type="match status" value="1"/>
</dbReference>
<sequence length="1465" mass="165322">MMIRTSAAGGRAALVPWLLMLLLMPTHTDASKVPCSVENDVCSEMLREGSYCVDGYCTNPFYAGGCLQSYGYNLSNNEKRIRVCHSEDPLEAEELGFCRPATLDYIEIRLASQNWESVFFEAWILQILLTEILEVPVTVETGVPGYSVDFYHMHSALDYGVFDEEYHELQVAADVKDCRLTKTDDPDNYQACFHASTEVWWDDRGFDAHPPASSEPPRELGALGQNSWFVPKFTAQNDTSLLSYIGLQGPQNRRKLAETFKRPTNFRDYCEQVSERQCQDDNATSSIATRPPLDDTEGDMFFVEGVYTGHFRYTEENDCDKHPTNCTGHFTNYPCVWESYAEPQIYHHQMGFEHNMYTYAQMTQIWSAANATKENVISIWWRPQIMYESYLGTDTEMTQVVLTPPTQECSDNRINTNKRCDEDRDLFDIVGNPVGACDSYSHTLQKVFSTALKEVSFDKNTPEEFWSPAYDVLLNFKLSSLQIGQIFQYWANKTTDKANFDFRDATCEWVIDHMDLIQRFIPDTYPRAVVYENDSGSAMHVSALVIACLTSLLVIASIGATHLKRQTKIMYYTQPEYLYTILVGFFLIALSAIILAIPPSDPTCVVQQWLSNLGHIVAFFPLVARISAINQLATSGKQMQRVRLHMSTLGKYMGVAVCLVMAYTLVWSLVDAPGKAYTYQLSGDKNDNGATLISGFDYCGSDSEVWPIINFGWQALLLIPGCMIAFLASRVREDLNDTKSMVAVLNTNLGFLVLNVAFFFLVADSKRSELMAYASLILSANVVASLGVYFVPKFLDSGENFEADPLPDVFVKTTVALLDVHGFAAWSSCREPVQVFKFLEKLFESIDNIAAERQVFKVETKGEVYVAASGIPDARNDHAIAMARFALSCMKKMEHLFMKLEVIFGPDTGDMSLRIAMHSGPVTGGFLKGKGAQRFQLFGDTMTTAGLIQAAGQASRVHMSEATAKLLIKAGKRKWVVKRMEKLQTEEKGELQTYWLARGGRAASLLASSGAADLSSQGLGTSSGDSEESDLADVLGLDSQQRWIEWNLELFKDQLKQIVARRESTVRSSSELFSGSDDLDIEADMPLEEVKEIIELPGFDKKAAKRQLENKEVTLSPLVVEQLRELITRIANEYNDNPFHNFAHASYVVMAVQKYMNRIVAASEVDVGEDEERHRSSTMAAIHDHTYGITSDPLTQFACLFSALIHDVDHPGVPNGQLIKEDERIASRYKNRSVAEQKSLDISWLILMESDFDELRSTVCHNSRELRRFRELVVNSVMATDLGDAELKALRNARWEKAFATMDISTTHTGRESFSNNDEENPRPVRKSREATNRKATIVIEHLIQAADVAHMSQHWHIYRKWNERLFREMYKAFREDRSDTNPADFWYKGELGFIDYYVVPLSKKLRDCGVFGPTSDENLNYATNNRSMWEKEGEDIVAKMLETVEAEYAGGEKMEQPATFEESS</sequence>
<dbReference type="GO" id="GO:0007168">
    <property type="term" value="P:receptor guanylyl cyclase signaling pathway"/>
    <property type="evidence" value="ECO:0007669"/>
    <property type="project" value="TreeGrafter"/>
</dbReference>
<keyword evidence="3" id="KW-0547">Nucleotide-binding</keyword>
<evidence type="ECO:0000256" key="5">
    <source>
        <dbReference type="ARBA" id="ARBA00023136"/>
    </source>
</evidence>
<dbReference type="InterPro" id="IPR002073">
    <property type="entry name" value="PDEase_catalytic_dom"/>
</dbReference>
<feature type="transmembrane region" description="Helical" evidence="8">
    <location>
        <begin position="609"/>
        <end position="628"/>
    </location>
</feature>
<gene>
    <name evidence="12" type="ORF">SEMRO_55_G032260.1</name>
</gene>
<evidence type="ECO:0000256" key="9">
    <source>
        <dbReference type="SAM" id="SignalP"/>
    </source>
</evidence>
<dbReference type="Proteomes" id="UP001153069">
    <property type="component" value="Unassembled WGS sequence"/>
</dbReference>
<evidence type="ECO:0000256" key="8">
    <source>
        <dbReference type="SAM" id="Phobius"/>
    </source>
</evidence>
<feature type="transmembrane region" description="Helical" evidence="8">
    <location>
        <begin position="711"/>
        <end position="729"/>
    </location>
</feature>
<proteinExistence type="predicted"/>
<feature type="transmembrane region" description="Helical" evidence="8">
    <location>
        <begin position="649"/>
        <end position="670"/>
    </location>
</feature>
<comment type="caution">
    <text evidence="12">The sequence shown here is derived from an EMBL/GenBank/DDBJ whole genome shotgun (WGS) entry which is preliminary data.</text>
</comment>
<feature type="transmembrane region" description="Helical" evidence="8">
    <location>
        <begin position="577"/>
        <end position="597"/>
    </location>
</feature>
<dbReference type="PANTHER" id="PTHR11920:SF335">
    <property type="entry name" value="GUANYLATE CYCLASE"/>
    <property type="match status" value="1"/>
</dbReference>
<evidence type="ECO:0000256" key="2">
    <source>
        <dbReference type="ARBA" id="ARBA00022692"/>
    </source>
</evidence>
<dbReference type="Gene3D" id="1.10.1300.10">
    <property type="entry name" value="3'5'-cyclic nucleotide phosphodiesterase, catalytic domain"/>
    <property type="match status" value="1"/>
</dbReference>
<dbReference type="InterPro" id="IPR029787">
    <property type="entry name" value="Nucleotide_cyclase"/>
</dbReference>
<dbReference type="OrthoDB" id="546632at2759"/>
<dbReference type="CDD" id="cd07302">
    <property type="entry name" value="CHD"/>
    <property type="match status" value="1"/>
</dbReference>
<feature type="region of interest" description="Disordered" evidence="7">
    <location>
        <begin position="1308"/>
        <end position="1331"/>
    </location>
</feature>
<feature type="signal peptide" evidence="9">
    <location>
        <begin position="1"/>
        <end position="30"/>
    </location>
</feature>
<accession>A0A9N8H6X2</accession>
<dbReference type="Pfam" id="PF00233">
    <property type="entry name" value="PDEase_I"/>
    <property type="match status" value="1"/>
</dbReference>
<dbReference type="InterPro" id="IPR001054">
    <property type="entry name" value="A/G_cyclase"/>
</dbReference>
<dbReference type="GO" id="GO:0005886">
    <property type="term" value="C:plasma membrane"/>
    <property type="evidence" value="ECO:0007669"/>
    <property type="project" value="TreeGrafter"/>
</dbReference>
<feature type="domain" description="G-protein coupled receptors family 3 profile" evidence="11">
    <location>
        <begin position="539"/>
        <end position="793"/>
    </location>
</feature>
<dbReference type="EMBL" id="CAICTM010000054">
    <property type="protein sequence ID" value="CAB9499168.1"/>
    <property type="molecule type" value="Genomic_DNA"/>
</dbReference>
<dbReference type="GO" id="GO:0004383">
    <property type="term" value="F:guanylate cyclase activity"/>
    <property type="evidence" value="ECO:0007669"/>
    <property type="project" value="TreeGrafter"/>
</dbReference>
<feature type="transmembrane region" description="Helical" evidence="8">
    <location>
        <begin position="537"/>
        <end position="556"/>
    </location>
</feature>
<dbReference type="SUPFAM" id="SSF109604">
    <property type="entry name" value="HD-domain/PDEase-like"/>
    <property type="match status" value="1"/>
</dbReference>
<evidence type="ECO:0000259" key="10">
    <source>
        <dbReference type="PROSITE" id="PS50125"/>
    </source>
</evidence>
<dbReference type="Pfam" id="PF00211">
    <property type="entry name" value="Guanylate_cyc"/>
    <property type="match status" value="1"/>
</dbReference>
<dbReference type="GO" id="GO:0000166">
    <property type="term" value="F:nucleotide binding"/>
    <property type="evidence" value="ECO:0007669"/>
    <property type="project" value="UniProtKB-KW"/>
</dbReference>
<keyword evidence="5 8" id="KW-0472">Membrane</keyword>
<evidence type="ECO:0000259" key="11">
    <source>
        <dbReference type="PROSITE" id="PS50259"/>
    </source>
</evidence>
<protein>
    <submittedName>
        <fullName evidence="12">Receptor-type guanylate cyclase gcy</fullName>
    </submittedName>
</protein>
<evidence type="ECO:0000313" key="13">
    <source>
        <dbReference type="Proteomes" id="UP001153069"/>
    </source>
</evidence>
<keyword evidence="6" id="KW-0456">Lyase</keyword>
<keyword evidence="9" id="KW-0732">Signal</keyword>
<dbReference type="PANTHER" id="PTHR11920">
    <property type="entry name" value="GUANYLYL CYCLASE"/>
    <property type="match status" value="1"/>
</dbReference>
<keyword evidence="2 8" id="KW-0812">Transmembrane</keyword>
<name>A0A9N8H6X2_9STRA</name>
<dbReference type="GO" id="GO:0004114">
    <property type="term" value="F:3',5'-cyclic-nucleotide phosphodiesterase activity"/>
    <property type="evidence" value="ECO:0007669"/>
    <property type="project" value="InterPro"/>
</dbReference>
<dbReference type="GO" id="GO:0001653">
    <property type="term" value="F:peptide receptor activity"/>
    <property type="evidence" value="ECO:0007669"/>
    <property type="project" value="TreeGrafter"/>
</dbReference>
<dbReference type="GO" id="GO:0004016">
    <property type="term" value="F:adenylate cyclase activity"/>
    <property type="evidence" value="ECO:0007669"/>
    <property type="project" value="TreeGrafter"/>
</dbReference>
<evidence type="ECO:0000256" key="1">
    <source>
        <dbReference type="ARBA" id="ARBA00004141"/>
    </source>
</evidence>
<feature type="transmembrane region" description="Helical" evidence="8">
    <location>
        <begin position="741"/>
        <end position="764"/>
    </location>
</feature>
<reference evidence="12" key="1">
    <citation type="submission" date="2020-06" db="EMBL/GenBank/DDBJ databases">
        <authorList>
            <consortium name="Plant Systems Biology data submission"/>
        </authorList>
    </citation>
    <scope>NUCLEOTIDE SEQUENCE</scope>
    <source>
        <strain evidence="12">D6</strain>
    </source>
</reference>
<evidence type="ECO:0000256" key="7">
    <source>
        <dbReference type="SAM" id="MobiDB-lite"/>
    </source>
</evidence>
<keyword evidence="4 8" id="KW-1133">Transmembrane helix</keyword>
<dbReference type="InterPro" id="IPR017978">
    <property type="entry name" value="GPCR_3_C"/>
</dbReference>
<evidence type="ECO:0000313" key="12">
    <source>
        <dbReference type="EMBL" id="CAB9499168.1"/>
    </source>
</evidence>
<comment type="subcellular location">
    <subcellularLocation>
        <location evidence="1">Membrane</location>
        <topology evidence="1">Multi-pass membrane protein</topology>
    </subcellularLocation>
</comment>
<organism evidence="12 13">
    <name type="scientific">Seminavis robusta</name>
    <dbReference type="NCBI Taxonomy" id="568900"/>
    <lineage>
        <taxon>Eukaryota</taxon>
        <taxon>Sar</taxon>
        <taxon>Stramenopiles</taxon>
        <taxon>Ochrophyta</taxon>
        <taxon>Bacillariophyta</taxon>
        <taxon>Bacillariophyceae</taxon>
        <taxon>Bacillariophycidae</taxon>
        <taxon>Naviculales</taxon>
        <taxon>Naviculaceae</taxon>
        <taxon>Seminavis</taxon>
    </lineage>
</organism>
<dbReference type="Pfam" id="PF00003">
    <property type="entry name" value="7tm_3"/>
    <property type="match status" value="1"/>
</dbReference>
<evidence type="ECO:0000256" key="3">
    <source>
        <dbReference type="ARBA" id="ARBA00022741"/>
    </source>
</evidence>
<evidence type="ECO:0000256" key="6">
    <source>
        <dbReference type="ARBA" id="ARBA00023239"/>
    </source>
</evidence>